<comment type="caution">
    <text evidence="1">The sequence shown here is derived from an EMBL/GenBank/DDBJ whole genome shotgun (WGS) entry which is preliminary data.</text>
</comment>
<evidence type="ECO:0000313" key="1">
    <source>
        <dbReference type="EMBL" id="KAJ7200865.1"/>
    </source>
</evidence>
<dbReference type="AlphaFoldDB" id="A0AAD6Y7M2"/>
<reference evidence="1" key="1">
    <citation type="submission" date="2023-03" db="EMBL/GenBank/DDBJ databases">
        <title>Massive genome expansion in bonnet fungi (Mycena s.s.) driven by repeated elements and novel gene families across ecological guilds.</title>
        <authorList>
            <consortium name="Lawrence Berkeley National Laboratory"/>
            <person name="Harder C.B."/>
            <person name="Miyauchi S."/>
            <person name="Viragh M."/>
            <person name="Kuo A."/>
            <person name="Thoen E."/>
            <person name="Andreopoulos B."/>
            <person name="Lu D."/>
            <person name="Skrede I."/>
            <person name="Drula E."/>
            <person name="Henrissat B."/>
            <person name="Morin E."/>
            <person name="Kohler A."/>
            <person name="Barry K."/>
            <person name="LaButti K."/>
            <person name="Morin E."/>
            <person name="Salamov A."/>
            <person name="Lipzen A."/>
            <person name="Mereny Z."/>
            <person name="Hegedus B."/>
            <person name="Baldrian P."/>
            <person name="Stursova M."/>
            <person name="Weitz H."/>
            <person name="Taylor A."/>
            <person name="Grigoriev I.V."/>
            <person name="Nagy L.G."/>
            <person name="Martin F."/>
            <person name="Kauserud H."/>
        </authorList>
    </citation>
    <scope>NUCLEOTIDE SEQUENCE</scope>
    <source>
        <strain evidence="1">9144</strain>
    </source>
</reference>
<dbReference type="EMBL" id="JARJCW010000061">
    <property type="protein sequence ID" value="KAJ7200865.1"/>
    <property type="molecule type" value="Genomic_DNA"/>
</dbReference>
<proteinExistence type="predicted"/>
<protein>
    <submittedName>
        <fullName evidence="1">Uncharacterized protein</fullName>
    </submittedName>
</protein>
<organism evidence="1 2">
    <name type="scientific">Mycena pura</name>
    <dbReference type="NCBI Taxonomy" id="153505"/>
    <lineage>
        <taxon>Eukaryota</taxon>
        <taxon>Fungi</taxon>
        <taxon>Dikarya</taxon>
        <taxon>Basidiomycota</taxon>
        <taxon>Agaricomycotina</taxon>
        <taxon>Agaricomycetes</taxon>
        <taxon>Agaricomycetidae</taxon>
        <taxon>Agaricales</taxon>
        <taxon>Marasmiineae</taxon>
        <taxon>Mycenaceae</taxon>
        <taxon>Mycena</taxon>
    </lineage>
</organism>
<accession>A0AAD6Y7M2</accession>
<gene>
    <name evidence="1" type="ORF">GGX14DRAFT_371876</name>
</gene>
<dbReference type="Proteomes" id="UP001219525">
    <property type="component" value="Unassembled WGS sequence"/>
</dbReference>
<sequence length="171" mass="18477">MGDEDDAAQWADAAKAQLLEGGPALGEAWSGLVGAWYACEEGAGFEKLVTALPTKGRPTQVATWVKHARAARYAPGISDVAAFGTQVEAWWRAMNPPWRKIGSDGEVIDDGAAMTRKESADWGKMSHTGPNALLNVLKCLQWWAGAAQNAPSERWVALVDDVRWVLGAMER</sequence>
<evidence type="ECO:0000313" key="2">
    <source>
        <dbReference type="Proteomes" id="UP001219525"/>
    </source>
</evidence>
<keyword evidence="2" id="KW-1185">Reference proteome</keyword>
<name>A0AAD6Y7M2_9AGAR</name>